<dbReference type="Proteomes" id="UP000577419">
    <property type="component" value="Unassembled WGS sequence"/>
</dbReference>
<dbReference type="GO" id="GO:0004038">
    <property type="term" value="F:allantoinase activity"/>
    <property type="evidence" value="ECO:0007669"/>
    <property type="project" value="TreeGrafter"/>
</dbReference>
<comment type="catalytic activity">
    <reaction evidence="4">
        <text>(S)-dihydroorotate + H2O = N-carbamoyl-L-aspartate + H(+)</text>
        <dbReference type="Rhea" id="RHEA:24296"/>
        <dbReference type="ChEBI" id="CHEBI:15377"/>
        <dbReference type="ChEBI" id="CHEBI:15378"/>
        <dbReference type="ChEBI" id="CHEBI:30864"/>
        <dbReference type="ChEBI" id="CHEBI:32814"/>
        <dbReference type="EC" id="3.5.2.3"/>
    </reaction>
</comment>
<feature type="binding site" evidence="4">
    <location>
        <position position="144"/>
    </location>
    <ligand>
        <name>Zn(2+)</name>
        <dbReference type="ChEBI" id="CHEBI:29105"/>
        <label>2</label>
    </ligand>
</feature>
<evidence type="ECO:0000256" key="1">
    <source>
        <dbReference type="ARBA" id="ARBA00022723"/>
    </source>
</evidence>
<dbReference type="HAMAP" id="MF_00220_A">
    <property type="entry name" value="PyrC_classI_A"/>
    <property type="match status" value="1"/>
</dbReference>
<keyword evidence="2 4" id="KW-0378">Hydrolase</keyword>
<dbReference type="SUPFAM" id="SSF51338">
    <property type="entry name" value="Composite domain of metallo-dependent hydrolases"/>
    <property type="match status" value="1"/>
</dbReference>
<evidence type="ECO:0000313" key="6">
    <source>
        <dbReference type="EMBL" id="HIH08866.1"/>
    </source>
</evidence>
<dbReference type="Gene3D" id="2.30.40.10">
    <property type="entry name" value="Urease, subunit C, domain 1"/>
    <property type="match status" value="1"/>
</dbReference>
<dbReference type="NCBIfam" id="TIGR00857">
    <property type="entry name" value="pyrC_multi"/>
    <property type="match status" value="1"/>
</dbReference>
<comment type="cofactor">
    <cofactor evidence="4">
        <name>Zn(2+)</name>
        <dbReference type="ChEBI" id="CHEBI:29105"/>
    </cofactor>
    <text evidence="4">Binds 2 Zn(2+) ions per subunit.</text>
</comment>
<evidence type="ECO:0000259" key="5">
    <source>
        <dbReference type="Pfam" id="PF01979"/>
    </source>
</evidence>
<feature type="binding site" evidence="4">
    <location>
        <position position="60"/>
    </location>
    <ligand>
        <name>Zn(2+)</name>
        <dbReference type="ChEBI" id="CHEBI:29105"/>
        <label>1</label>
    </ligand>
</feature>
<dbReference type="GO" id="GO:0004151">
    <property type="term" value="F:dihydroorotase activity"/>
    <property type="evidence" value="ECO:0007669"/>
    <property type="project" value="UniProtKB-UniRule"/>
</dbReference>
<comment type="caution">
    <text evidence="4">Lacks conserved residue(s) required for the propagation of feature annotation.</text>
</comment>
<dbReference type="Gene3D" id="3.20.20.140">
    <property type="entry name" value="Metal-dependent hydrolases"/>
    <property type="match status" value="1"/>
</dbReference>
<dbReference type="InterPro" id="IPR011059">
    <property type="entry name" value="Metal-dep_hydrolase_composite"/>
</dbReference>
<dbReference type="AlphaFoldDB" id="A0A7J4J0X4"/>
<dbReference type="GO" id="GO:0008270">
    <property type="term" value="F:zinc ion binding"/>
    <property type="evidence" value="ECO:0007669"/>
    <property type="project" value="UniProtKB-UniRule"/>
</dbReference>
<dbReference type="GO" id="GO:0006145">
    <property type="term" value="P:purine nucleobase catabolic process"/>
    <property type="evidence" value="ECO:0007669"/>
    <property type="project" value="TreeGrafter"/>
</dbReference>
<comment type="function">
    <text evidence="4">Catalyzes the reversible cyclization of carbamoyl aspartate to dihydroorotate.</text>
</comment>
<keyword evidence="1 4" id="KW-0479">Metal-binding</keyword>
<dbReference type="GO" id="GO:0044205">
    <property type="term" value="P:'de novo' UMP biosynthetic process"/>
    <property type="evidence" value="ECO:0007669"/>
    <property type="project" value="UniProtKB-UniRule"/>
</dbReference>
<feature type="modified residue" description="N6-carboxylysine" evidence="4">
    <location>
        <position position="144"/>
    </location>
</feature>
<dbReference type="PANTHER" id="PTHR43668">
    <property type="entry name" value="ALLANTOINASE"/>
    <property type="match status" value="1"/>
</dbReference>
<feature type="binding site" evidence="4">
    <location>
        <position position="233"/>
    </location>
    <ligand>
        <name>Zn(2+)</name>
        <dbReference type="ChEBI" id="CHEBI:29105"/>
        <label>2</label>
    </ligand>
</feature>
<evidence type="ECO:0000313" key="7">
    <source>
        <dbReference type="EMBL" id="MBS3059220.1"/>
    </source>
</evidence>
<evidence type="ECO:0000256" key="3">
    <source>
        <dbReference type="ARBA" id="ARBA00022975"/>
    </source>
</evidence>
<evidence type="ECO:0000256" key="2">
    <source>
        <dbReference type="ARBA" id="ARBA00022801"/>
    </source>
</evidence>
<proteinExistence type="inferred from homology"/>
<accession>A0A7J4J0X4</accession>
<dbReference type="EMBL" id="JAGVWF010000030">
    <property type="protein sequence ID" value="MBS3059220.1"/>
    <property type="molecule type" value="Genomic_DNA"/>
</dbReference>
<feature type="binding site" evidence="4">
    <location>
        <begin position="62"/>
        <end position="64"/>
    </location>
    <ligand>
        <name>substrate</name>
    </ligand>
</feature>
<keyword evidence="4" id="KW-0862">Zinc</keyword>
<dbReference type="UniPathway" id="UPA00070">
    <property type="reaction ID" value="UER00117"/>
</dbReference>
<dbReference type="CDD" id="cd01318">
    <property type="entry name" value="DHOase_IIb"/>
    <property type="match status" value="1"/>
</dbReference>
<dbReference type="EMBL" id="DUFG01000028">
    <property type="protein sequence ID" value="HIH08866.1"/>
    <property type="molecule type" value="Genomic_DNA"/>
</dbReference>
<feature type="active site" evidence="4">
    <location>
        <position position="306"/>
    </location>
</feature>
<feature type="binding site" evidence="4">
    <location>
        <position position="310"/>
    </location>
    <ligand>
        <name>substrate</name>
    </ligand>
</feature>
<gene>
    <name evidence="4" type="primary">pyrC</name>
    <name evidence="6" type="ORF">HA237_05870</name>
    <name evidence="7" type="ORF">J4224_02220</name>
</gene>
<dbReference type="InterPro" id="IPR050138">
    <property type="entry name" value="DHOase/Allantoinase_Hydrolase"/>
</dbReference>
<feature type="binding site" evidence="4">
    <location>
        <position position="62"/>
    </location>
    <ligand>
        <name>Zn(2+)</name>
        <dbReference type="ChEBI" id="CHEBI:29105"/>
        <label>1</label>
    </ligand>
</feature>
<dbReference type="PROSITE" id="PS00483">
    <property type="entry name" value="DIHYDROOROTASE_2"/>
    <property type="match status" value="1"/>
</dbReference>
<dbReference type="EC" id="3.5.2.3" evidence="4"/>
<dbReference type="Proteomes" id="UP000683213">
    <property type="component" value="Unassembled WGS sequence"/>
</dbReference>
<reference evidence="7" key="2">
    <citation type="submission" date="2021-03" db="EMBL/GenBank/DDBJ databases">
        <authorList>
            <person name="Jaffe A."/>
        </authorList>
    </citation>
    <scope>NUCLEOTIDE SEQUENCE</scope>
    <source>
        <strain evidence="7">RIFCSPHIGHO2_01_FULL_GW2011_AR10_43_9</strain>
    </source>
</reference>
<feature type="binding site" evidence="4">
    <location>
        <position position="179"/>
    </location>
    <ligand>
        <name>Zn(2+)</name>
        <dbReference type="ChEBI" id="CHEBI:29105"/>
        <label>2</label>
    </ligand>
</feature>
<dbReference type="InterPro" id="IPR006680">
    <property type="entry name" value="Amidohydro-rel"/>
</dbReference>
<feature type="binding site" evidence="4">
    <location>
        <position position="144"/>
    </location>
    <ligand>
        <name>Zn(2+)</name>
        <dbReference type="ChEBI" id="CHEBI:29105"/>
        <label>1</label>
    </ligand>
</feature>
<sequence>MTNADLLLQNCTVLRKGKPEQSNVSVKNGLIESISSEAVQAKKTVDCLGKLVMPAGIDVHVHFRVPGATQKEDWKTGSRAALAGGIATVLDMPNNKPAAITGKVLAFKRKTAARDSLCNYGFHFGATPETIGTIAKLVHVNSVKLYMGASTGNLLFGSGAKLKQLFYASKQKNLVVCVHAEDEQLIVENSNRFMKKTDPLIHGMVRSREAEILAVEKALIAQEETGNRLHFCHISCRDSIEMIAEAKEGGRKISCEVTPHHLFLEEKSIEKLRNFGKVNPPLRQQNDVNALWKGIADKTVDVVASDHAPHLPLEKKKSYWSAPSGIPGIETMLPLLFNAASSGRLSLERVNELVCGNPAKIFGIKGKGFLEKGMDADLIVVDLNRKKHVKNEELFTKCGWSPWNGETFKGVVEKTIVRGNIVFDNALFASDFRGKEVF</sequence>
<feature type="binding site" evidence="4">
    <location>
        <position position="306"/>
    </location>
    <ligand>
        <name>Zn(2+)</name>
        <dbReference type="ChEBI" id="CHEBI:29105"/>
        <label>1</label>
    </ligand>
</feature>
<protein>
    <recommendedName>
        <fullName evidence="4">Dihydroorotase</fullName>
        <shortName evidence="4">DHOase</shortName>
        <ecNumber evidence="4">3.5.2.3</ecNumber>
    </recommendedName>
</protein>
<comment type="similarity">
    <text evidence="4">Belongs to the metallo-dependent hydrolases superfamily. DHOase family. Class I DHOase subfamily.</text>
</comment>
<feature type="domain" description="Amidohydrolase-related" evidence="5">
    <location>
        <begin position="51"/>
        <end position="422"/>
    </location>
</feature>
<organism evidence="6 8">
    <name type="scientific">Candidatus Iainarchaeum sp</name>
    <dbReference type="NCBI Taxonomy" id="3101447"/>
    <lineage>
        <taxon>Archaea</taxon>
        <taxon>Candidatus Iainarchaeota</taxon>
        <taxon>Candidatus Iainarchaeia</taxon>
        <taxon>Candidatus Iainarchaeales</taxon>
        <taxon>Candidatus Iainarchaeaceae</taxon>
        <taxon>Candidatus Iainarchaeum</taxon>
    </lineage>
</organism>
<dbReference type="InterPro" id="IPR004722">
    <property type="entry name" value="DHOase"/>
</dbReference>
<dbReference type="SUPFAM" id="SSF51556">
    <property type="entry name" value="Metallo-dependent hydrolases"/>
    <property type="match status" value="1"/>
</dbReference>
<dbReference type="PANTHER" id="PTHR43668:SF2">
    <property type="entry name" value="ALLANTOINASE"/>
    <property type="match status" value="1"/>
</dbReference>
<dbReference type="InterPro" id="IPR032466">
    <property type="entry name" value="Metal_Hydrolase"/>
</dbReference>
<evidence type="ECO:0000313" key="8">
    <source>
        <dbReference type="Proteomes" id="UP000577419"/>
    </source>
</evidence>
<comment type="pathway">
    <text evidence="4">Pyrimidine metabolism; UMP biosynthesis via de novo pathway; (S)-dihydroorotate from bicarbonate: step 3/3.</text>
</comment>
<dbReference type="Pfam" id="PF01979">
    <property type="entry name" value="Amidohydro_1"/>
    <property type="match status" value="1"/>
</dbReference>
<dbReference type="GO" id="GO:0005737">
    <property type="term" value="C:cytoplasm"/>
    <property type="evidence" value="ECO:0007669"/>
    <property type="project" value="TreeGrafter"/>
</dbReference>
<reference evidence="7" key="3">
    <citation type="submission" date="2021-05" db="EMBL/GenBank/DDBJ databases">
        <title>Protein family content uncovers lineage relationships and bacterial pathway maintenance mechanisms in DPANN archaea.</title>
        <authorList>
            <person name="Castelle C.J."/>
            <person name="Meheust R."/>
            <person name="Jaffe A.L."/>
            <person name="Seitz K."/>
            <person name="Gong X."/>
            <person name="Baker B.J."/>
            <person name="Banfield J.F."/>
        </authorList>
    </citation>
    <scope>NUCLEOTIDE SEQUENCE</scope>
    <source>
        <strain evidence="7">RIFCSPHIGHO2_01_FULL_GW2011_AR10_43_9</strain>
    </source>
</reference>
<dbReference type="PROSITE" id="PS00482">
    <property type="entry name" value="DIHYDROOROTASE_1"/>
    <property type="match status" value="1"/>
</dbReference>
<keyword evidence="3 4" id="KW-0665">Pyrimidine biosynthesis</keyword>
<feature type="binding site" evidence="4">
    <location>
        <position position="94"/>
    </location>
    <ligand>
        <name>substrate</name>
    </ligand>
</feature>
<dbReference type="InterPro" id="IPR002195">
    <property type="entry name" value="Dihydroorotase_CS"/>
</dbReference>
<reference evidence="6" key="1">
    <citation type="journal article" date="2020" name="bioRxiv">
        <title>A rank-normalized archaeal taxonomy based on genome phylogeny resolves widespread incomplete and uneven classifications.</title>
        <authorList>
            <person name="Rinke C."/>
            <person name="Chuvochina M."/>
            <person name="Mussig A.J."/>
            <person name="Chaumeil P.-A."/>
            <person name="Waite D.W."/>
            <person name="Whitman W.B."/>
            <person name="Parks D.H."/>
            <person name="Hugenholtz P."/>
        </authorList>
    </citation>
    <scope>NUCLEOTIDE SEQUENCE</scope>
    <source>
        <strain evidence="6">UBA10011</strain>
    </source>
</reference>
<comment type="caution">
    <text evidence="6">The sequence shown here is derived from an EMBL/GenBank/DDBJ whole genome shotgun (WGS) entry which is preliminary data.</text>
</comment>
<name>A0A7J4J0X4_9ARCH</name>
<evidence type="ECO:0000256" key="4">
    <source>
        <dbReference type="HAMAP-Rule" id="MF_00220"/>
    </source>
</evidence>